<feature type="domain" description="PAC" evidence="6">
    <location>
        <begin position="113"/>
        <end position="167"/>
    </location>
</feature>
<dbReference type="Proteomes" id="UP001596292">
    <property type="component" value="Unassembled WGS sequence"/>
</dbReference>
<feature type="domain" description="PAS" evidence="5">
    <location>
        <begin position="39"/>
        <end position="112"/>
    </location>
</feature>
<evidence type="ECO:0000313" key="7">
    <source>
        <dbReference type="EMBL" id="MFC6791246.1"/>
    </source>
</evidence>
<feature type="compositionally biased region" description="Polar residues" evidence="4">
    <location>
        <begin position="378"/>
        <end position="388"/>
    </location>
</feature>
<organism evidence="7 8">
    <name type="scientific">Methylobacterium komagatae</name>
    <dbReference type="NCBI Taxonomy" id="374425"/>
    <lineage>
        <taxon>Bacteria</taxon>
        <taxon>Pseudomonadati</taxon>
        <taxon>Pseudomonadota</taxon>
        <taxon>Alphaproteobacteria</taxon>
        <taxon>Hyphomicrobiales</taxon>
        <taxon>Methylobacteriaceae</taxon>
        <taxon>Methylobacterium</taxon>
    </lineage>
</organism>
<dbReference type="InterPro" id="IPR000014">
    <property type="entry name" value="PAS"/>
</dbReference>
<dbReference type="PANTHER" id="PTHR47429">
    <property type="entry name" value="PROTEIN TWIN LOV 1"/>
    <property type="match status" value="1"/>
</dbReference>
<dbReference type="Gene3D" id="3.30.450.20">
    <property type="entry name" value="PAS domain"/>
    <property type="match status" value="2"/>
</dbReference>
<keyword evidence="3" id="KW-0157">Chromophore</keyword>
<reference evidence="8" key="1">
    <citation type="journal article" date="2019" name="Int. J. Syst. Evol. Microbiol.">
        <title>The Global Catalogue of Microorganisms (GCM) 10K type strain sequencing project: providing services to taxonomists for standard genome sequencing and annotation.</title>
        <authorList>
            <consortium name="The Broad Institute Genomics Platform"/>
            <consortium name="The Broad Institute Genome Sequencing Center for Infectious Disease"/>
            <person name="Wu L."/>
            <person name="Ma J."/>
        </authorList>
    </citation>
    <scope>NUCLEOTIDE SEQUENCE [LARGE SCALE GENOMIC DNA]</scope>
    <source>
        <strain evidence="8">CCUG 48316</strain>
    </source>
</reference>
<feature type="domain" description="PAS" evidence="5">
    <location>
        <begin position="168"/>
        <end position="241"/>
    </location>
</feature>
<evidence type="ECO:0000259" key="6">
    <source>
        <dbReference type="PROSITE" id="PS50113"/>
    </source>
</evidence>
<evidence type="ECO:0000256" key="4">
    <source>
        <dbReference type="SAM" id="MobiDB-lite"/>
    </source>
</evidence>
<evidence type="ECO:0000256" key="2">
    <source>
        <dbReference type="ARBA" id="ARBA00022643"/>
    </source>
</evidence>
<feature type="region of interest" description="Disordered" evidence="4">
    <location>
        <begin position="369"/>
        <end position="388"/>
    </location>
</feature>
<dbReference type="Pfam" id="PF00989">
    <property type="entry name" value="PAS"/>
    <property type="match status" value="1"/>
</dbReference>
<evidence type="ECO:0000259" key="5">
    <source>
        <dbReference type="PROSITE" id="PS50112"/>
    </source>
</evidence>
<dbReference type="SMART" id="SM00091">
    <property type="entry name" value="PAS"/>
    <property type="match status" value="3"/>
</dbReference>
<dbReference type="Pfam" id="PF13426">
    <property type="entry name" value="PAS_9"/>
    <property type="match status" value="1"/>
</dbReference>
<dbReference type="InterPro" id="IPR000700">
    <property type="entry name" value="PAS-assoc_C"/>
</dbReference>
<evidence type="ECO:0000313" key="8">
    <source>
        <dbReference type="Proteomes" id="UP001596292"/>
    </source>
</evidence>
<dbReference type="PROSITE" id="PS50113">
    <property type="entry name" value="PAC"/>
    <property type="match status" value="1"/>
</dbReference>
<gene>
    <name evidence="7" type="ORF">ACFQE0_17455</name>
</gene>
<dbReference type="InterPro" id="IPR013767">
    <property type="entry name" value="PAS_fold"/>
</dbReference>
<dbReference type="SMART" id="SM00086">
    <property type="entry name" value="PAC"/>
    <property type="match status" value="2"/>
</dbReference>
<dbReference type="NCBIfam" id="TIGR00229">
    <property type="entry name" value="sensory_box"/>
    <property type="match status" value="2"/>
</dbReference>
<evidence type="ECO:0000256" key="1">
    <source>
        <dbReference type="ARBA" id="ARBA00022630"/>
    </source>
</evidence>
<keyword evidence="8" id="KW-1185">Reference proteome</keyword>
<sequence>MDSDLHGLSREELEAEVLRLRARLAGHPDQGRDRQPASDADVLFSAVDKTGLPMILTDPNQDDDPIVFTNRAFLDLTGYGIDEVVGRNCRFLQGPDTEPDHVDEIRAALRDNHDLTIEITNHRRDGTPFVNALFIGPVFDGEGRLRYRFGSQIDVTEAHRNRRRLAESEARQRAIFDSASEMAIIVTDTAGTVTDWNAGATRILGWSAEEMRGQTIERIFTPEDRTSGQKRKEMDGVLRHGHAEDMRWHLRKDGGRFYAVGDMTSLRGLDGTHQGFVKAFSDRTQERNLATKEQADAEFMRSVLASSADCIKVLDLDGGLTFMSEGGQKVMEVSDFNHIKGCPWPSFWQGQGNADALAALAAARDGRIGHFQGARPPSSATPNGGTSR</sequence>
<protein>
    <submittedName>
        <fullName evidence="7">PAS domain S-box protein</fullName>
    </submittedName>
</protein>
<keyword evidence="2" id="KW-0288">FMN</keyword>
<dbReference type="PANTHER" id="PTHR47429:SF2">
    <property type="entry name" value="PROTEIN TWIN LOV 1"/>
    <property type="match status" value="1"/>
</dbReference>
<dbReference type="EMBL" id="JBHSWN010000001">
    <property type="protein sequence ID" value="MFC6791246.1"/>
    <property type="molecule type" value="Genomic_DNA"/>
</dbReference>
<proteinExistence type="predicted"/>
<name>A0ABW2BPC9_9HYPH</name>
<evidence type="ECO:0000256" key="3">
    <source>
        <dbReference type="ARBA" id="ARBA00022991"/>
    </source>
</evidence>
<keyword evidence="1" id="KW-0285">Flavoprotein</keyword>
<dbReference type="PROSITE" id="PS50112">
    <property type="entry name" value="PAS"/>
    <property type="match status" value="2"/>
</dbReference>
<accession>A0ABW2BPC9</accession>
<dbReference type="RefSeq" id="WP_378971912.1">
    <property type="nucleotide sequence ID" value="NZ_JBHSWN010000001.1"/>
</dbReference>
<dbReference type="InterPro" id="IPR001610">
    <property type="entry name" value="PAC"/>
</dbReference>
<dbReference type="InterPro" id="IPR035965">
    <property type="entry name" value="PAS-like_dom_sf"/>
</dbReference>
<dbReference type="SUPFAM" id="SSF55785">
    <property type="entry name" value="PYP-like sensor domain (PAS domain)"/>
    <property type="match status" value="2"/>
</dbReference>
<comment type="caution">
    <text evidence="7">The sequence shown here is derived from an EMBL/GenBank/DDBJ whole genome shotgun (WGS) entry which is preliminary data.</text>
</comment>
<dbReference type="CDD" id="cd00130">
    <property type="entry name" value="PAS"/>
    <property type="match status" value="2"/>
</dbReference>